<organism evidence="4 5">
    <name type="scientific">Streptantibioticus silvisoli</name>
    <dbReference type="NCBI Taxonomy" id="2705255"/>
    <lineage>
        <taxon>Bacteria</taxon>
        <taxon>Bacillati</taxon>
        <taxon>Actinomycetota</taxon>
        <taxon>Actinomycetes</taxon>
        <taxon>Kitasatosporales</taxon>
        <taxon>Streptomycetaceae</taxon>
        <taxon>Streptantibioticus</taxon>
    </lineage>
</organism>
<evidence type="ECO:0000256" key="1">
    <source>
        <dbReference type="ARBA" id="ARBA00010523"/>
    </source>
</evidence>
<evidence type="ECO:0000256" key="2">
    <source>
        <dbReference type="ARBA" id="ARBA00023235"/>
    </source>
</evidence>
<accession>A0ABT6W373</accession>
<dbReference type="RefSeq" id="WP_271324753.1">
    <property type="nucleotide sequence ID" value="NZ_JAAGKO020000032.1"/>
</dbReference>
<keyword evidence="5" id="KW-1185">Reference proteome</keyword>
<comment type="caution">
    <text evidence="4">The sequence shown here is derived from an EMBL/GenBank/DDBJ whole genome shotgun (WGS) entry which is preliminary data.</text>
</comment>
<dbReference type="Pfam" id="PF10432">
    <property type="entry name" value="bact-PGI_C"/>
    <property type="match status" value="1"/>
</dbReference>
<sequence length="377" mass="38912">MFDESLLDRPDDLARADTTGLLRGAASAGARVRTAARLAAEAGVGDLKPDGRPRTVLVAGPGDTPRRLADLLGALAACPVLPLPATGDAPTARERRWTLPGWAGPLDLLLIATADGTEPGLALLVEQAYRRGCTISAVTPAAGPLGAALQQARGFLLPFATAPHGEPGTDPGTFWAQLTPLLALSDRIGLLSAPPGTLAAIADRLDTAATRFGPAADTYGNPAKTLTTELADHLPLLWSSGPGTEAVARRFADLLTARAGRPALAAALPEALTVHGALLVTHGRTAPADDDLDDFFRDRVEEPDTLRPRAVLFREPGDTAGPRALIAARAAADDRGTPVTQLDAPPGDRLEALAELLALTEFAAAYLALTPTGDTPA</sequence>
<comment type="similarity">
    <text evidence="1">Belongs to the PGI/PMI family.</text>
</comment>
<proteinExistence type="inferred from homology"/>
<feature type="domain" description="Bifunctional glucose-6-phosphate/mannose-6-phosphate isomerase C-terminal" evidence="3">
    <location>
        <begin position="221"/>
        <end position="370"/>
    </location>
</feature>
<dbReference type="InterPro" id="IPR046348">
    <property type="entry name" value="SIS_dom_sf"/>
</dbReference>
<protein>
    <submittedName>
        <fullName evidence="4">SIS domain-containing protein</fullName>
    </submittedName>
</protein>
<dbReference type="InterPro" id="IPR019490">
    <property type="entry name" value="Glu6P/Mann6P_isomerase_C"/>
</dbReference>
<evidence type="ECO:0000259" key="3">
    <source>
        <dbReference type="Pfam" id="PF10432"/>
    </source>
</evidence>
<dbReference type="EMBL" id="JAAGKO020000032">
    <property type="protein sequence ID" value="MDI5965198.1"/>
    <property type="molecule type" value="Genomic_DNA"/>
</dbReference>
<evidence type="ECO:0000313" key="4">
    <source>
        <dbReference type="EMBL" id="MDI5965198.1"/>
    </source>
</evidence>
<name>A0ABT6W373_9ACTN</name>
<dbReference type="Proteomes" id="UP001156398">
    <property type="component" value="Unassembled WGS sequence"/>
</dbReference>
<keyword evidence="2" id="KW-0413">Isomerase</keyword>
<reference evidence="4 5" key="1">
    <citation type="submission" date="2023-05" db="EMBL/GenBank/DDBJ databases">
        <title>Streptantibioticus silvisoli sp. nov., acidotolerant actinomycetes 1 from pine litter.</title>
        <authorList>
            <person name="Swiecimska M."/>
            <person name="Golinska P."/>
            <person name="Sangal V."/>
            <person name="Wachnowicz B."/>
            <person name="Goodfellow M."/>
        </authorList>
    </citation>
    <scope>NUCLEOTIDE SEQUENCE [LARGE SCALE GENOMIC DNA]</scope>
    <source>
        <strain evidence="4 5">SL54</strain>
    </source>
</reference>
<dbReference type="SUPFAM" id="SSF53697">
    <property type="entry name" value="SIS domain"/>
    <property type="match status" value="1"/>
</dbReference>
<dbReference type="Gene3D" id="3.40.50.10490">
    <property type="entry name" value="Glucose-6-phosphate isomerase like protein, domain 1"/>
    <property type="match status" value="1"/>
</dbReference>
<evidence type="ECO:0000313" key="5">
    <source>
        <dbReference type="Proteomes" id="UP001156398"/>
    </source>
</evidence>
<gene>
    <name evidence="4" type="ORF">POF43_021150</name>
</gene>